<dbReference type="InterPro" id="IPR036291">
    <property type="entry name" value="NAD(P)-bd_dom_sf"/>
</dbReference>
<dbReference type="EMBL" id="BJMH01000017">
    <property type="protein sequence ID" value="GEB33940.1"/>
    <property type="molecule type" value="Genomic_DNA"/>
</dbReference>
<dbReference type="PANTHER" id="PTHR45267">
    <property type="match status" value="1"/>
</dbReference>
<dbReference type="STRING" id="54914.AV540_17475"/>
<accession>A0A4Y3PHG9</accession>
<dbReference type="Proteomes" id="UP000316882">
    <property type="component" value="Unassembled WGS sequence"/>
</dbReference>
<dbReference type="Gene3D" id="3.40.50.720">
    <property type="entry name" value="NAD(P)-binding Rossmann-like Domain"/>
    <property type="match status" value="1"/>
</dbReference>
<dbReference type="InterPro" id="IPR053241">
    <property type="entry name" value="NADPH_pterin_aldehyde_rdct"/>
</dbReference>
<evidence type="ECO:0000313" key="4">
    <source>
        <dbReference type="Proteomes" id="UP000316882"/>
    </source>
</evidence>
<dbReference type="AlphaFoldDB" id="A0A4Y3PHG9"/>
<protein>
    <submittedName>
        <fullName evidence="3">Short-chain dehydrogenase</fullName>
    </submittedName>
</protein>
<dbReference type="PRINTS" id="PR00080">
    <property type="entry name" value="SDRFAMILY"/>
</dbReference>
<dbReference type="RefSeq" id="WP_122966603.1">
    <property type="nucleotide sequence ID" value="NZ_BJMH01000017.1"/>
</dbReference>
<proteinExistence type="inferred from homology"/>
<comment type="caution">
    <text evidence="3">The sequence shown here is derived from an EMBL/GenBank/DDBJ whole genome shotgun (WGS) entry which is preliminary data.</text>
</comment>
<sequence>MSASKLVVITGATRGLGRAMVERFHEAGWVVAGCGRSMAEVWNLNREFGKRHHFSMIDVSDGKRVESWAEEVCSKLGVPDLLLNNASLINRNSLLMELSPEEFTTVMNVNVNGVFYVCRAFLPKMVPDPEGRVIVNISSYWGRVGEAYVAPYCASKFAVEGLTQSLAQELPKGMAAVALDPGGSVGMSMLQACSPQDMAAAPSAQEWSRVAVPYIMSLSAKDNGKSLTCPPVR</sequence>
<dbReference type="SUPFAM" id="SSF51735">
    <property type="entry name" value="NAD(P)-binding Rossmann-fold domains"/>
    <property type="match status" value="1"/>
</dbReference>
<gene>
    <name evidence="3" type="ORF">BPA01_35200</name>
</gene>
<dbReference type="PRINTS" id="PR00081">
    <property type="entry name" value="GDHRDH"/>
</dbReference>
<dbReference type="Pfam" id="PF00106">
    <property type="entry name" value="adh_short"/>
    <property type="match status" value="1"/>
</dbReference>
<reference evidence="3 4" key="1">
    <citation type="submission" date="2019-06" db="EMBL/GenBank/DDBJ databases">
        <title>Whole genome shotgun sequence of Brevibacillus parabrevis NBRC 12334.</title>
        <authorList>
            <person name="Hosoyama A."/>
            <person name="Uohara A."/>
            <person name="Ohji S."/>
            <person name="Ichikawa N."/>
        </authorList>
    </citation>
    <scope>NUCLEOTIDE SEQUENCE [LARGE SCALE GENOMIC DNA]</scope>
    <source>
        <strain evidence="3 4">NBRC 12334</strain>
    </source>
</reference>
<dbReference type="InterPro" id="IPR002347">
    <property type="entry name" value="SDR_fam"/>
</dbReference>
<dbReference type="PANTHER" id="PTHR45267:SF2">
    <property type="entry name" value="NADPH-DEPENDENT PTERIN ALDEHYDE REDUCTASE"/>
    <property type="match status" value="1"/>
</dbReference>
<organism evidence="3 4">
    <name type="scientific">Brevibacillus parabrevis</name>
    <dbReference type="NCBI Taxonomy" id="54914"/>
    <lineage>
        <taxon>Bacteria</taxon>
        <taxon>Bacillati</taxon>
        <taxon>Bacillota</taxon>
        <taxon>Bacilli</taxon>
        <taxon>Bacillales</taxon>
        <taxon>Paenibacillaceae</taxon>
        <taxon>Brevibacillus</taxon>
    </lineage>
</organism>
<dbReference type="CDD" id="cd05233">
    <property type="entry name" value="SDR_c"/>
    <property type="match status" value="1"/>
</dbReference>
<evidence type="ECO:0000313" key="3">
    <source>
        <dbReference type="EMBL" id="GEB33940.1"/>
    </source>
</evidence>
<comment type="similarity">
    <text evidence="1 2">Belongs to the short-chain dehydrogenases/reductases (SDR) family.</text>
</comment>
<keyword evidence="4" id="KW-1185">Reference proteome</keyword>
<evidence type="ECO:0000256" key="1">
    <source>
        <dbReference type="ARBA" id="ARBA00006484"/>
    </source>
</evidence>
<dbReference type="PROSITE" id="PS00061">
    <property type="entry name" value="ADH_SHORT"/>
    <property type="match status" value="1"/>
</dbReference>
<dbReference type="InterPro" id="IPR020904">
    <property type="entry name" value="Sc_DH/Rdtase_CS"/>
</dbReference>
<name>A0A4Y3PHG9_BREPA</name>
<evidence type="ECO:0000256" key="2">
    <source>
        <dbReference type="RuleBase" id="RU000363"/>
    </source>
</evidence>